<dbReference type="EMBL" id="JACIEK010000001">
    <property type="protein sequence ID" value="MBB3996403.1"/>
    <property type="molecule type" value="Genomic_DNA"/>
</dbReference>
<gene>
    <name evidence="2" type="ORF">GGR04_000224</name>
</gene>
<evidence type="ECO:0000313" key="3">
    <source>
        <dbReference type="Proteomes" id="UP000542776"/>
    </source>
</evidence>
<keyword evidence="1" id="KW-0812">Transmembrane</keyword>
<dbReference type="AlphaFoldDB" id="A0A7W6EDV8"/>
<sequence length="177" mass="17912">MTELTPEALAILAGGDAGPKKGGKLQTIAIVLGLTLVAAGGGTALGFLLGKPQPAPVAAAPESSTPAADAPLAAKADPAAPADVVLALEPVLTDIASPPGTQLRMQASLIVSPEGVADQAVLAAQVQADMIVFVRTLELAQIEGARGLLHLKEDLLERARLRSPAVIDLMVRSLVVK</sequence>
<feature type="transmembrane region" description="Helical" evidence="1">
    <location>
        <begin position="28"/>
        <end position="49"/>
    </location>
</feature>
<proteinExistence type="predicted"/>
<accession>A0A7W6EDV8</accession>
<keyword evidence="1" id="KW-1133">Transmembrane helix</keyword>
<evidence type="ECO:0000256" key="1">
    <source>
        <dbReference type="SAM" id="Phobius"/>
    </source>
</evidence>
<keyword evidence="2" id="KW-0282">Flagellum</keyword>
<name>A0A7W6EDV8_9HYPH</name>
<keyword evidence="2" id="KW-0966">Cell projection</keyword>
<dbReference type="Proteomes" id="UP000542776">
    <property type="component" value="Unassembled WGS sequence"/>
</dbReference>
<reference evidence="2 3" key="1">
    <citation type="submission" date="2020-08" db="EMBL/GenBank/DDBJ databases">
        <title>Genomic Encyclopedia of Type Strains, Phase IV (KMG-IV): sequencing the most valuable type-strain genomes for metagenomic binning, comparative biology and taxonomic classification.</title>
        <authorList>
            <person name="Goeker M."/>
        </authorList>
    </citation>
    <scope>NUCLEOTIDE SEQUENCE [LARGE SCALE GENOMIC DNA]</scope>
    <source>
        <strain evidence="2 3">DSM 102238</strain>
    </source>
</reference>
<keyword evidence="3" id="KW-1185">Reference proteome</keyword>
<protein>
    <submittedName>
        <fullName evidence="2">Flagellar FliL protein</fullName>
    </submittedName>
</protein>
<dbReference type="RefSeq" id="WP_183197019.1">
    <property type="nucleotide sequence ID" value="NZ_JACIEK010000001.1"/>
</dbReference>
<evidence type="ECO:0000313" key="2">
    <source>
        <dbReference type="EMBL" id="MBB3996403.1"/>
    </source>
</evidence>
<organism evidence="2 3">
    <name type="scientific">Aureimonas pseudogalii</name>
    <dbReference type="NCBI Taxonomy" id="1744844"/>
    <lineage>
        <taxon>Bacteria</taxon>
        <taxon>Pseudomonadati</taxon>
        <taxon>Pseudomonadota</taxon>
        <taxon>Alphaproteobacteria</taxon>
        <taxon>Hyphomicrobiales</taxon>
        <taxon>Aurantimonadaceae</taxon>
        <taxon>Aureimonas</taxon>
    </lineage>
</organism>
<keyword evidence="1" id="KW-0472">Membrane</keyword>
<keyword evidence="2" id="KW-0969">Cilium</keyword>
<comment type="caution">
    <text evidence="2">The sequence shown here is derived from an EMBL/GenBank/DDBJ whole genome shotgun (WGS) entry which is preliminary data.</text>
</comment>